<evidence type="ECO:0000313" key="2">
    <source>
        <dbReference type="Proteomes" id="UP001150904"/>
    </source>
</evidence>
<name>A0A9W9N8N0_9EURO</name>
<accession>A0A9W9N8N0</accession>
<organism evidence="1 2">
    <name type="scientific">Penicillium cinerascens</name>
    <dbReference type="NCBI Taxonomy" id="70096"/>
    <lineage>
        <taxon>Eukaryota</taxon>
        <taxon>Fungi</taxon>
        <taxon>Dikarya</taxon>
        <taxon>Ascomycota</taxon>
        <taxon>Pezizomycotina</taxon>
        <taxon>Eurotiomycetes</taxon>
        <taxon>Eurotiomycetidae</taxon>
        <taxon>Eurotiales</taxon>
        <taxon>Aspergillaceae</taxon>
        <taxon>Penicillium</taxon>
    </lineage>
</organism>
<dbReference type="EMBL" id="JAPQKR010000005">
    <property type="protein sequence ID" value="KAJ5215279.1"/>
    <property type="molecule type" value="Genomic_DNA"/>
</dbReference>
<dbReference type="Proteomes" id="UP001150904">
    <property type="component" value="Unassembled WGS sequence"/>
</dbReference>
<protein>
    <submittedName>
        <fullName evidence="1">Uncharacterized protein</fullName>
    </submittedName>
</protein>
<sequence length="312" mass="36103">MQLLRDSWTIFKDLKLGDWVKYVMGMPCATISLFEAYHNELGLSIFSFLQQFPGDIDRFREVTKSIQPVDRFLYNTLSHALITVENKRPFHKLPIEAGHITGPLKELLGRPDKAIIRRLKILDARYARYKIGNNIAGGFKFEVETDFFTAVSELKAATIAWKMSEDALEGFGKINIHGLLFQDEHLRQLAIQWDRINHNVEEIAAAGGMDDNLREIAWHLYHLRNYFCLCAVLSGMAQAQLQVESTLTAFIDVKENYRQYRLQLHIEPSLPFLFPFIVELRRGRREVLRDLFSFLSYEQFLRGVEGSSSRAV</sequence>
<gene>
    <name evidence="1" type="ORF">N7498_001686</name>
</gene>
<dbReference type="RefSeq" id="XP_058311092.1">
    <property type="nucleotide sequence ID" value="XM_058448748.1"/>
</dbReference>
<dbReference type="GeneID" id="83176049"/>
<reference evidence="1" key="2">
    <citation type="journal article" date="2023" name="IMA Fungus">
        <title>Comparative genomic study of the Penicillium genus elucidates a diverse pangenome and 15 lateral gene transfer events.</title>
        <authorList>
            <person name="Petersen C."/>
            <person name="Sorensen T."/>
            <person name="Nielsen M.R."/>
            <person name="Sondergaard T.E."/>
            <person name="Sorensen J.L."/>
            <person name="Fitzpatrick D.A."/>
            <person name="Frisvad J.C."/>
            <person name="Nielsen K.L."/>
        </authorList>
    </citation>
    <scope>NUCLEOTIDE SEQUENCE</scope>
    <source>
        <strain evidence="1">IBT 15544</strain>
    </source>
</reference>
<evidence type="ECO:0000313" key="1">
    <source>
        <dbReference type="EMBL" id="KAJ5215279.1"/>
    </source>
</evidence>
<reference evidence="1" key="1">
    <citation type="submission" date="2022-12" db="EMBL/GenBank/DDBJ databases">
        <authorList>
            <person name="Petersen C."/>
        </authorList>
    </citation>
    <scope>NUCLEOTIDE SEQUENCE</scope>
    <source>
        <strain evidence="1">IBT 15544</strain>
    </source>
</reference>
<proteinExistence type="predicted"/>
<dbReference type="OrthoDB" id="4343142at2759"/>
<dbReference type="AlphaFoldDB" id="A0A9W9N8N0"/>
<comment type="caution">
    <text evidence="1">The sequence shown here is derived from an EMBL/GenBank/DDBJ whole genome shotgun (WGS) entry which is preliminary data.</text>
</comment>
<keyword evidence="2" id="KW-1185">Reference proteome</keyword>